<proteinExistence type="predicted"/>
<dbReference type="PANTHER" id="PTHR34475:SF1">
    <property type="entry name" value="CYTOSKELETON PROTEIN RODZ"/>
    <property type="match status" value="1"/>
</dbReference>
<dbReference type="InterPro" id="IPR025194">
    <property type="entry name" value="RodZ-like_C"/>
</dbReference>
<keyword evidence="1" id="KW-0812">Transmembrane</keyword>
<dbReference type="InterPro" id="IPR050400">
    <property type="entry name" value="Bact_Cytoskel_RodZ"/>
</dbReference>
<reference evidence="3" key="1">
    <citation type="journal article" date="2014" name="Front. Microbiol.">
        <title>High frequency of phylogenetically diverse reductive dehalogenase-homologous genes in deep subseafloor sedimentary metagenomes.</title>
        <authorList>
            <person name="Kawai M."/>
            <person name="Futagami T."/>
            <person name="Toyoda A."/>
            <person name="Takaki Y."/>
            <person name="Nishi S."/>
            <person name="Hori S."/>
            <person name="Arai W."/>
            <person name="Tsubouchi T."/>
            <person name="Morono Y."/>
            <person name="Uchiyama I."/>
            <person name="Ito T."/>
            <person name="Fujiyama A."/>
            <person name="Inagaki F."/>
            <person name="Takami H."/>
        </authorList>
    </citation>
    <scope>NUCLEOTIDE SEQUENCE</scope>
    <source>
        <strain evidence="3">Expedition CK06-06</strain>
    </source>
</reference>
<dbReference type="EMBL" id="BARS01024130">
    <property type="protein sequence ID" value="GAG04273.1"/>
    <property type="molecule type" value="Genomic_DNA"/>
</dbReference>
<evidence type="ECO:0000259" key="2">
    <source>
        <dbReference type="Pfam" id="PF13464"/>
    </source>
</evidence>
<dbReference type="InterPro" id="IPR001387">
    <property type="entry name" value="Cro/C1-type_HTH"/>
</dbReference>
<name>X0UVE5_9ZZZZ</name>
<feature type="domain" description="Cytoskeleton protein RodZ-like C-terminal" evidence="2">
    <location>
        <begin position="175"/>
        <end position="242"/>
    </location>
</feature>
<dbReference type="PANTHER" id="PTHR34475">
    <property type="match status" value="1"/>
</dbReference>
<comment type="caution">
    <text evidence="3">The sequence shown here is derived from an EMBL/GenBank/DDBJ whole genome shotgun (WGS) entry which is preliminary data.</text>
</comment>
<dbReference type="AlphaFoldDB" id="X0UVE5"/>
<evidence type="ECO:0000256" key="1">
    <source>
        <dbReference type="SAM" id="Phobius"/>
    </source>
</evidence>
<keyword evidence="1" id="KW-0472">Membrane</keyword>
<feature type="non-terminal residue" evidence="3">
    <location>
        <position position="1"/>
    </location>
</feature>
<evidence type="ECO:0000313" key="3">
    <source>
        <dbReference type="EMBL" id="GAG04273.1"/>
    </source>
</evidence>
<dbReference type="InterPro" id="IPR010982">
    <property type="entry name" value="Lambda_DNA-bd_dom_sf"/>
</dbReference>
<dbReference type="Pfam" id="PF13413">
    <property type="entry name" value="HTH_25"/>
    <property type="match status" value="1"/>
</dbReference>
<keyword evidence="1" id="KW-1133">Transmembrane helix</keyword>
<feature type="transmembrane region" description="Helical" evidence="1">
    <location>
        <begin position="107"/>
        <end position="128"/>
    </location>
</feature>
<dbReference type="GO" id="GO:0003677">
    <property type="term" value="F:DNA binding"/>
    <property type="evidence" value="ECO:0007669"/>
    <property type="project" value="InterPro"/>
</dbReference>
<protein>
    <recommendedName>
        <fullName evidence="2">Cytoskeleton protein RodZ-like C-terminal domain-containing protein</fullName>
    </recommendedName>
</protein>
<dbReference type="SUPFAM" id="SSF47413">
    <property type="entry name" value="lambda repressor-like DNA-binding domains"/>
    <property type="match status" value="1"/>
</dbReference>
<accession>X0UVE5</accession>
<sequence length="266" mass="30526">KFKNMASLGQDLKRERELRGISLKEISSTTKISLRFLQALEEDRLDILPGNFFIKAILRAYAKCIGLEEDYVLNKYYEASLELEQSQESKQIKRKTRPVVTKNIKKLIYSLALITILLLLLFFLYYLFFLKKQISPAIEAPKASTLLQEEMTLPPSRTEPLPEFIPEEVNITIEISFLEETWLQIWADGVLKVDGLKQPGEKLMVKANEEFLIHLGNAGGISYTLKNRQGKKLGPSGAVIKNLRITLENYQRFLAQEEETITDLDN</sequence>
<gene>
    <name evidence="3" type="ORF">S01H1_38333</name>
</gene>
<organism evidence="3">
    <name type="scientific">marine sediment metagenome</name>
    <dbReference type="NCBI Taxonomy" id="412755"/>
    <lineage>
        <taxon>unclassified sequences</taxon>
        <taxon>metagenomes</taxon>
        <taxon>ecological metagenomes</taxon>
    </lineage>
</organism>
<dbReference type="Gene3D" id="1.10.260.40">
    <property type="entry name" value="lambda repressor-like DNA-binding domains"/>
    <property type="match status" value="1"/>
</dbReference>
<dbReference type="CDD" id="cd00093">
    <property type="entry name" value="HTH_XRE"/>
    <property type="match status" value="1"/>
</dbReference>
<dbReference type="Pfam" id="PF13464">
    <property type="entry name" value="RodZ_C"/>
    <property type="match status" value="1"/>
</dbReference>